<name>A0ABR3K0M5_9AGAR</name>
<feature type="domain" description="DNA mismatch repair protein MutS core" evidence="3">
    <location>
        <begin position="267"/>
        <end position="447"/>
    </location>
</feature>
<protein>
    <recommendedName>
        <fullName evidence="3">DNA mismatch repair protein MutS core domain-containing protein</fullName>
    </recommendedName>
</protein>
<feature type="compositionally biased region" description="Basic and acidic residues" evidence="2">
    <location>
        <begin position="15"/>
        <end position="50"/>
    </location>
</feature>
<evidence type="ECO:0000259" key="3">
    <source>
        <dbReference type="Pfam" id="PF05192"/>
    </source>
</evidence>
<dbReference type="SUPFAM" id="SSF48334">
    <property type="entry name" value="DNA repair protein MutS, domain III"/>
    <property type="match status" value="1"/>
</dbReference>
<dbReference type="InterPro" id="IPR036187">
    <property type="entry name" value="DNA_mismatch_repair_MutS_sf"/>
</dbReference>
<evidence type="ECO:0000256" key="2">
    <source>
        <dbReference type="SAM" id="MobiDB-lite"/>
    </source>
</evidence>
<dbReference type="PANTHER" id="PTHR11361">
    <property type="entry name" value="DNA MISMATCH REPAIR PROTEIN MUTS FAMILY MEMBER"/>
    <property type="match status" value="1"/>
</dbReference>
<evidence type="ECO:0000313" key="5">
    <source>
        <dbReference type="Proteomes" id="UP001556367"/>
    </source>
</evidence>
<proteinExistence type="inferred from homology"/>
<comment type="similarity">
    <text evidence="1">Belongs to the DNA mismatch repair MutS family.</text>
</comment>
<dbReference type="Gene3D" id="1.10.1420.10">
    <property type="match status" value="1"/>
</dbReference>
<dbReference type="PANTHER" id="PTHR11361:SF20">
    <property type="entry name" value="MUTS PROTEIN HOMOLOG 5"/>
    <property type="match status" value="1"/>
</dbReference>
<dbReference type="EMBL" id="JASNQZ010000001">
    <property type="protein sequence ID" value="KAL0961432.1"/>
    <property type="molecule type" value="Genomic_DNA"/>
</dbReference>
<sequence length="516" mass="57452">MPARARFSATKRKKPEPSIDHAGTDSSQPEDKKVRWDKGSESQEHNRAEATSDDETSISTGKVYLAAVSQLGRVGCSYYDPIEGVIRVMEDTQESRHFDLIKMVLDQASPDIVLTSSRSDEELIDALREYTDRLGVSLQIRPFKEFTPTKGRSKLLSLRLLTEFPVADESTPKSDAVPTNAYEFMQHRKAITGDPATQRWNASIRLSNFTAADSSPLCMSSIGALIDHLVRERVARDLDDDQSSDNLDIRGIQALSLSQEMQMNADALHSLQIFESESHASVHSDRTKEGLSLFGTLNATQTTLGRALLRTWLLRPSMSIPVITDRHDAVECFLLPENLASATVMQGNLKGIKNVPKILGSLKVGKAKLTDWQDIVKFAFHATMLKDALSELHLGTCVNIVKKLLSALHVASFKELGTAINEIIDWEESATSDRVCVRPHIDEELDNRKHVYHGIDSVLSKVAEQIATVVPPTFSSLNVVYFPQLGYLICLPMLEEWQSDMTIHGLDDWTFQFSSA</sequence>
<dbReference type="Gene3D" id="3.30.420.110">
    <property type="entry name" value="MutS, connector domain"/>
    <property type="match status" value="1"/>
</dbReference>
<keyword evidence="5" id="KW-1185">Reference proteome</keyword>
<organism evidence="4 5">
    <name type="scientific">Hohenbuehelia grisea</name>
    <dbReference type="NCBI Taxonomy" id="104357"/>
    <lineage>
        <taxon>Eukaryota</taxon>
        <taxon>Fungi</taxon>
        <taxon>Dikarya</taxon>
        <taxon>Basidiomycota</taxon>
        <taxon>Agaricomycotina</taxon>
        <taxon>Agaricomycetes</taxon>
        <taxon>Agaricomycetidae</taxon>
        <taxon>Agaricales</taxon>
        <taxon>Pleurotineae</taxon>
        <taxon>Pleurotaceae</taxon>
        <taxon>Hohenbuehelia</taxon>
    </lineage>
</organism>
<dbReference type="InterPro" id="IPR036678">
    <property type="entry name" value="MutS_con_dom_sf"/>
</dbReference>
<dbReference type="Pfam" id="PF05192">
    <property type="entry name" value="MutS_III"/>
    <property type="match status" value="1"/>
</dbReference>
<dbReference type="Proteomes" id="UP001556367">
    <property type="component" value="Unassembled WGS sequence"/>
</dbReference>
<feature type="region of interest" description="Disordered" evidence="2">
    <location>
        <begin position="1"/>
        <end position="56"/>
    </location>
</feature>
<reference evidence="5" key="1">
    <citation type="submission" date="2024-06" db="EMBL/GenBank/DDBJ databases">
        <title>Multi-omics analyses provide insights into the biosynthesis of the anticancer antibiotic pleurotin in Hohenbuehelia grisea.</title>
        <authorList>
            <person name="Weaver J.A."/>
            <person name="Alberti F."/>
        </authorList>
    </citation>
    <scope>NUCLEOTIDE SEQUENCE [LARGE SCALE GENOMIC DNA]</scope>
    <source>
        <strain evidence="5">T-177</strain>
    </source>
</reference>
<evidence type="ECO:0000313" key="4">
    <source>
        <dbReference type="EMBL" id="KAL0961432.1"/>
    </source>
</evidence>
<dbReference type="InterPro" id="IPR045076">
    <property type="entry name" value="MutS"/>
</dbReference>
<dbReference type="InterPro" id="IPR007696">
    <property type="entry name" value="DNA_mismatch_repair_MutS_core"/>
</dbReference>
<evidence type="ECO:0000256" key="1">
    <source>
        <dbReference type="ARBA" id="ARBA00006271"/>
    </source>
</evidence>
<comment type="caution">
    <text evidence="4">The sequence shown here is derived from an EMBL/GenBank/DDBJ whole genome shotgun (WGS) entry which is preliminary data.</text>
</comment>
<gene>
    <name evidence="4" type="ORF">HGRIS_006377</name>
</gene>
<accession>A0ABR3K0M5</accession>